<feature type="transmembrane region" description="Helical" evidence="1">
    <location>
        <begin position="186"/>
        <end position="202"/>
    </location>
</feature>
<feature type="transmembrane region" description="Helical" evidence="1">
    <location>
        <begin position="30"/>
        <end position="49"/>
    </location>
</feature>
<dbReference type="EMBL" id="QSOF01000005">
    <property type="protein sequence ID" value="RGI78048.1"/>
    <property type="molecule type" value="Genomic_DNA"/>
</dbReference>
<sequence length="391" mass="45667">MDLINLVVAFLCIIFVLMGYNSMKTSGVKCYNLSFFFFFFCFLLNTTKLSIYQQDKTFDDIYYLIIGSLFFFFPIYFSEKCKIKKWKHGNLFNITKLYFVFLVVYIATKIYISTIVGWRINSFLTSTFLVNGDSLSVPGYTGLAAVLQWTLLMMTPLLPKKKMFLGVIFVLALIVFSFLHVKRGDIMRMSVFFLILYLYRSFQVSSIRKTNKKQMLKVGLILSLILFVFIQFGNIRQEARGEEKNELVQLLGLKYNNNALAWVYGYFAINYDVVRLYYDVKNNNKPDALKGIIGGEEDNPYNKSINGFNATTFLSPFIIDYGIWFFVELVIFTLIICFFLFFSKKLRHDSLYIFITSYVALFPFGNYFLSRAIFSSMILFIFISLFLKEDS</sequence>
<evidence type="ECO:0000313" key="2">
    <source>
        <dbReference type="EMBL" id="RGI78048.1"/>
    </source>
</evidence>
<keyword evidence="1" id="KW-0812">Transmembrane</keyword>
<dbReference type="NCBIfam" id="TIGR04370">
    <property type="entry name" value="glyco_rpt_poly"/>
    <property type="match status" value="1"/>
</dbReference>
<proteinExistence type="predicted"/>
<dbReference type="RefSeq" id="WP_117962858.1">
    <property type="nucleotide sequence ID" value="NZ_JABFHX010000012.1"/>
</dbReference>
<feature type="transmembrane region" description="Helical" evidence="1">
    <location>
        <begin position="6"/>
        <end position="23"/>
    </location>
</feature>
<dbReference type="AlphaFoldDB" id="A0A374N367"/>
<evidence type="ECO:0000313" key="3">
    <source>
        <dbReference type="Proteomes" id="UP000263754"/>
    </source>
</evidence>
<feature type="transmembrane region" description="Helical" evidence="1">
    <location>
        <begin position="371"/>
        <end position="387"/>
    </location>
</feature>
<protein>
    <submittedName>
        <fullName evidence="2">O-antigen polysaccharide polymerase Wzy</fullName>
    </submittedName>
</protein>
<gene>
    <name evidence="2" type="ORF">DXD90_05520</name>
</gene>
<reference evidence="2 3" key="1">
    <citation type="submission" date="2018-08" db="EMBL/GenBank/DDBJ databases">
        <title>A genome reference for cultivated species of the human gut microbiota.</title>
        <authorList>
            <person name="Zou Y."/>
            <person name="Xue W."/>
            <person name="Luo G."/>
        </authorList>
    </citation>
    <scope>NUCLEOTIDE SEQUENCE [LARGE SCALE GENOMIC DNA]</scope>
    <source>
        <strain evidence="2 3">TM10-17</strain>
    </source>
</reference>
<keyword evidence="1" id="KW-1133">Transmembrane helix</keyword>
<feature type="transmembrane region" description="Helical" evidence="1">
    <location>
        <begin position="140"/>
        <end position="158"/>
    </location>
</feature>
<feature type="transmembrane region" description="Helical" evidence="1">
    <location>
        <begin position="61"/>
        <end position="77"/>
    </location>
</feature>
<dbReference type="Proteomes" id="UP000263754">
    <property type="component" value="Unassembled WGS sequence"/>
</dbReference>
<feature type="transmembrane region" description="Helical" evidence="1">
    <location>
        <begin position="163"/>
        <end position="180"/>
    </location>
</feature>
<evidence type="ECO:0000256" key="1">
    <source>
        <dbReference type="SAM" id="Phobius"/>
    </source>
</evidence>
<keyword evidence="1" id="KW-0472">Membrane</keyword>
<feature type="transmembrane region" description="Helical" evidence="1">
    <location>
        <begin position="214"/>
        <end position="232"/>
    </location>
</feature>
<comment type="caution">
    <text evidence="2">The sequence shown here is derived from an EMBL/GenBank/DDBJ whole genome shotgun (WGS) entry which is preliminary data.</text>
</comment>
<feature type="transmembrane region" description="Helical" evidence="1">
    <location>
        <begin position="97"/>
        <end position="120"/>
    </location>
</feature>
<organism evidence="2 3">
    <name type="scientific">Bacteroides uniformis</name>
    <dbReference type="NCBI Taxonomy" id="820"/>
    <lineage>
        <taxon>Bacteria</taxon>
        <taxon>Pseudomonadati</taxon>
        <taxon>Bacteroidota</taxon>
        <taxon>Bacteroidia</taxon>
        <taxon>Bacteroidales</taxon>
        <taxon>Bacteroidaceae</taxon>
        <taxon>Bacteroides</taxon>
    </lineage>
</organism>
<feature type="transmembrane region" description="Helical" evidence="1">
    <location>
        <begin position="321"/>
        <end position="342"/>
    </location>
</feature>
<accession>A0A374N367</accession>
<name>A0A374N367_BACUN</name>